<dbReference type="Proteomes" id="UP000499080">
    <property type="component" value="Unassembled WGS sequence"/>
</dbReference>
<protein>
    <submittedName>
        <fullName evidence="1">Uncharacterized protein</fullName>
    </submittedName>
</protein>
<reference evidence="1 2" key="1">
    <citation type="journal article" date="2019" name="Sci. Rep.">
        <title>Orb-weaving spider Araneus ventricosus genome elucidates the spidroin gene catalogue.</title>
        <authorList>
            <person name="Kono N."/>
            <person name="Nakamura H."/>
            <person name="Ohtoshi R."/>
            <person name="Moran D.A.P."/>
            <person name="Shinohara A."/>
            <person name="Yoshida Y."/>
            <person name="Fujiwara M."/>
            <person name="Mori M."/>
            <person name="Tomita M."/>
            <person name="Arakawa K."/>
        </authorList>
    </citation>
    <scope>NUCLEOTIDE SEQUENCE [LARGE SCALE GENOMIC DNA]</scope>
</reference>
<dbReference type="AlphaFoldDB" id="A0A4Y2T4K0"/>
<name>A0A4Y2T4K0_ARAVE</name>
<gene>
    <name evidence="1" type="ORF">AVEN_191474_1</name>
</gene>
<sequence length="116" mass="13076">MHFRLTKRNRCPKETRISKTGQVSVKNAHISALERKPVTLDFFVTFRKDSLRSETRKCGFDNWVQNTETGPEKGKGKTAVNLVSLSRYELQNINNISKGSILVPPVGLGDVTFPSR</sequence>
<evidence type="ECO:0000313" key="1">
    <source>
        <dbReference type="EMBL" id="GBN94870.1"/>
    </source>
</evidence>
<accession>A0A4Y2T4K0</accession>
<evidence type="ECO:0000313" key="2">
    <source>
        <dbReference type="Proteomes" id="UP000499080"/>
    </source>
</evidence>
<keyword evidence="2" id="KW-1185">Reference proteome</keyword>
<organism evidence="1 2">
    <name type="scientific">Araneus ventricosus</name>
    <name type="common">Orbweaver spider</name>
    <name type="synonym">Epeira ventricosa</name>
    <dbReference type="NCBI Taxonomy" id="182803"/>
    <lineage>
        <taxon>Eukaryota</taxon>
        <taxon>Metazoa</taxon>
        <taxon>Ecdysozoa</taxon>
        <taxon>Arthropoda</taxon>
        <taxon>Chelicerata</taxon>
        <taxon>Arachnida</taxon>
        <taxon>Araneae</taxon>
        <taxon>Araneomorphae</taxon>
        <taxon>Entelegynae</taxon>
        <taxon>Araneoidea</taxon>
        <taxon>Araneidae</taxon>
        <taxon>Araneus</taxon>
    </lineage>
</organism>
<dbReference type="EMBL" id="BGPR01025726">
    <property type="protein sequence ID" value="GBN94870.1"/>
    <property type="molecule type" value="Genomic_DNA"/>
</dbReference>
<proteinExistence type="predicted"/>
<comment type="caution">
    <text evidence="1">The sequence shown here is derived from an EMBL/GenBank/DDBJ whole genome shotgun (WGS) entry which is preliminary data.</text>
</comment>